<name>A0A5J9V5W0_9POAL</name>
<protein>
    <submittedName>
        <fullName evidence="1">Uncharacterized protein</fullName>
    </submittedName>
</protein>
<accession>A0A5J9V5W0</accession>
<dbReference type="AlphaFoldDB" id="A0A5J9V5W0"/>
<keyword evidence="2" id="KW-1185">Reference proteome</keyword>
<dbReference type="Proteomes" id="UP000324897">
    <property type="component" value="Chromosome 1"/>
</dbReference>
<organism evidence="1 2">
    <name type="scientific">Eragrostis curvula</name>
    <name type="common">weeping love grass</name>
    <dbReference type="NCBI Taxonomy" id="38414"/>
    <lineage>
        <taxon>Eukaryota</taxon>
        <taxon>Viridiplantae</taxon>
        <taxon>Streptophyta</taxon>
        <taxon>Embryophyta</taxon>
        <taxon>Tracheophyta</taxon>
        <taxon>Spermatophyta</taxon>
        <taxon>Magnoliopsida</taxon>
        <taxon>Liliopsida</taxon>
        <taxon>Poales</taxon>
        <taxon>Poaceae</taxon>
        <taxon>PACMAD clade</taxon>
        <taxon>Chloridoideae</taxon>
        <taxon>Eragrostideae</taxon>
        <taxon>Eragrostidinae</taxon>
        <taxon>Eragrostis</taxon>
    </lineage>
</organism>
<comment type="caution">
    <text evidence="1">The sequence shown here is derived from an EMBL/GenBank/DDBJ whole genome shotgun (WGS) entry which is preliminary data.</text>
</comment>
<evidence type="ECO:0000313" key="2">
    <source>
        <dbReference type="Proteomes" id="UP000324897"/>
    </source>
</evidence>
<proteinExistence type="predicted"/>
<sequence>MVETGSLDMVTKIVQEEVLIKDFVRICVELGSNAGVLLTGCSCLNFGGPETTAAHSNAARRATARHLERMLKTNMGALLSCNRVWAGMSASGPVTEQTAHIPPQFPGMVTPHCLVMKNTFSMLTFSLAAGEPR</sequence>
<dbReference type="EMBL" id="RWGY01000011">
    <property type="protein sequence ID" value="TVU31313.1"/>
    <property type="molecule type" value="Genomic_DNA"/>
</dbReference>
<reference evidence="1 2" key="1">
    <citation type="journal article" date="2019" name="Sci. Rep.">
        <title>A high-quality genome of Eragrostis curvula grass provides insights into Poaceae evolution and supports new strategies to enhance forage quality.</title>
        <authorList>
            <person name="Carballo J."/>
            <person name="Santos B.A.C.M."/>
            <person name="Zappacosta D."/>
            <person name="Garbus I."/>
            <person name="Selva J.P."/>
            <person name="Gallo C.A."/>
            <person name="Diaz A."/>
            <person name="Albertini E."/>
            <person name="Caccamo M."/>
            <person name="Echenique V."/>
        </authorList>
    </citation>
    <scope>NUCLEOTIDE SEQUENCE [LARGE SCALE GENOMIC DNA]</scope>
    <source>
        <strain evidence="2">cv. Victoria</strain>
        <tissue evidence="1">Leaf</tissue>
    </source>
</reference>
<gene>
    <name evidence="1" type="ORF">EJB05_22995</name>
</gene>
<dbReference type="Gramene" id="TVU31313">
    <property type="protein sequence ID" value="TVU31313"/>
    <property type="gene ID" value="EJB05_22995"/>
</dbReference>
<evidence type="ECO:0000313" key="1">
    <source>
        <dbReference type="EMBL" id="TVU31313.1"/>
    </source>
</evidence>